<proteinExistence type="predicted"/>
<feature type="compositionally biased region" description="Low complexity" evidence="1">
    <location>
        <begin position="86"/>
        <end position="97"/>
    </location>
</feature>
<name>A0A804M2C1_MAIZE</name>
<evidence type="ECO:0000313" key="2">
    <source>
        <dbReference type="EnsemblPlants" id="Zm00001eb053900_P002"/>
    </source>
</evidence>
<keyword evidence="3" id="KW-1185">Reference proteome</keyword>
<protein>
    <submittedName>
        <fullName evidence="2">Uncharacterized protein</fullName>
    </submittedName>
</protein>
<dbReference type="InParanoid" id="A0A804M2C1"/>
<dbReference type="Proteomes" id="UP000007305">
    <property type="component" value="Chromosome 1"/>
</dbReference>
<feature type="compositionally biased region" description="Low complexity" evidence="1">
    <location>
        <begin position="106"/>
        <end position="131"/>
    </location>
</feature>
<evidence type="ECO:0000313" key="3">
    <source>
        <dbReference type="Proteomes" id="UP000007305"/>
    </source>
</evidence>
<evidence type="ECO:0000256" key="1">
    <source>
        <dbReference type="SAM" id="MobiDB-lite"/>
    </source>
</evidence>
<organism evidence="2 3">
    <name type="scientific">Zea mays</name>
    <name type="common">Maize</name>
    <dbReference type="NCBI Taxonomy" id="4577"/>
    <lineage>
        <taxon>Eukaryota</taxon>
        <taxon>Viridiplantae</taxon>
        <taxon>Streptophyta</taxon>
        <taxon>Embryophyta</taxon>
        <taxon>Tracheophyta</taxon>
        <taxon>Spermatophyta</taxon>
        <taxon>Magnoliopsida</taxon>
        <taxon>Liliopsida</taxon>
        <taxon>Poales</taxon>
        <taxon>Poaceae</taxon>
        <taxon>PACMAD clade</taxon>
        <taxon>Panicoideae</taxon>
        <taxon>Andropogonodae</taxon>
        <taxon>Andropogoneae</taxon>
        <taxon>Tripsacinae</taxon>
        <taxon>Zea</taxon>
    </lineage>
</organism>
<feature type="compositionally biased region" description="Basic residues" evidence="1">
    <location>
        <begin position="151"/>
        <end position="160"/>
    </location>
</feature>
<dbReference type="AlphaFoldDB" id="A0A804M2C1"/>
<reference evidence="3" key="1">
    <citation type="submission" date="2015-12" db="EMBL/GenBank/DDBJ databases">
        <title>Update maize B73 reference genome by single molecule sequencing technologies.</title>
        <authorList>
            <consortium name="Maize Genome Sequencing Project"/>
            <person name="Ware D."/>
        </authorList>
    </citation>
    <scope>NUCLEOTIDE SEQUENCE [LARGE SCALE GENOMIC DNA]</scope>
    <source>
        <strain evidence="3">cv. B73</strain>
    </source>
</reference>
<dbReference type="EnsemblPlants" id="Zm00001eb053900_T002">
    <property type="protein sequence ID" value="Zm00001eb053900_P002"/>
    <property type="gene ID" value="Zm00001eb053900"/>
</dbReference>
<reference evidence="2" key="2">
    <citation type="submission" date="2019-07" db="EMBL/GenBank/DDBJ databases">
        <authorList>
            <person name="Seetharam A."/>
            <person name="Woodhouse M."/>
            <person name="Cannon E."/>
        </authorList>
    </citation>
    <scope>NUCLEOTIDE SEQUENCE [LARGE SCALE GENOMIC DNA]</scope>
    <source>
        <strain evidence="2">cv. B73</strain>
    </source>
</reference>
<dbReference type="Gramene" id="Zm00001eb053900_T002">
    <property type="protein sequence ID" value="Zm00001eb053900_P002"/>
    <property type="gene ID" value="Zm00001eb053900"/>
</dbReference>
<sequence length="166" mass="18356">MNRYRYTADPRPQPRAAPHTTNTRIFITHSGKTTKRRLPTYREEHSTTTLLTLTRTHPWMICLFTRKSCRRRRQCQHRPPAPCSGCRARPARSCGPRAPRPPPSCGPTAPGAARPEGTASPPSAPGTPSAPCRGSCPSPAHPSGGRPPAAARRRRRRRCRCGRDLP</sequence>
<feature type="region of interest" description="Disordered" evidence="1">
    <location>
        <begin position="70"/>
        <end position="166"/>
    </location>
</feature>
<accession>A0A804M2C1</accession>
<reference evidence="2" key="3">
    <citation type="submission" date="2021-05" db="UniProtKB">
        <authorList>
            <consortium name="EnsemblPlants"/>
        </authorList>
    </citation>
    <scope>IDENTIFICATION</scope>
    <source>
        <strain evidence="2">cv. B73</strain>
    </source>
</reference>